<evidence type="ECO:0000256" key="3">
    <source>
        <dbReference type="SAM" id="SignalP"/>
    </source>
</evidence>
<keyword evidence="2" id="KW-1133">Transmembrane helix</keyword>
<evidence type="ECO:0000313" key="4">
    <source>
        <dbReference type="EMBL" id="BAC87433.1"/>
    </source>
</evidence>
<accession>Q6ZR82</accession>
<name>Q6ZR82_HUMAN</name>
<reference evidence="4" key="1">
    <citation type="submission" date="2003-07" db="EMBL/GenBank/DDBJ databases">
        <title>NEDO human cDNA sequencing project.</title>
        <authorList>
            <person name="Ninomiya K."/>
            <person name="Wagatsuma M."/>
            <person name="Kanda K."/>
            <person name="Kondo H."/>
            <person name="Yokoi T."/>
            <person name="Kodaira H."/>
            <person name="Furuya T."/>
            <person name="Takahashi M."/>
            <person name="Kikkawa E."/>
            <person name="Omura Y."/>
            <person name="Abe K."/>
            <person name="Kamihara K."/>
            <person name="Katsuta N."/>
            <person name="Sato K."/>
            <person name="Tanikawa M."/>
            <person name="Yamazaki M."/>
            <person name="Sugiyama T."/>
            <person name="Irie R."/>
            <person name="Otsuki T."/>
            <person name="Sato H."/>
            <person name="Ota T."/>
            <person name="Wakamatsu A."/>
            <person name="Ishii S."/>
            <person name="Yamamoto J."/>
            <person name="Isono Y."/>
            <person name="Kawai-Hio Y."/>
            <person name="Saito K."/>
            <person name="Nishikawa T."/>
            <person name="Kimura K."/>
            <person name="Yamashita H."/>
            <person name="Matsuo K."/>
            <person name="Nakamura Y."/>
            <person name="Sekine M."/>
            <person name="Kikuchi H."/>
            <person name="Murakawa K."/>
            <person name="Kanehori K."/>
            <person name="Takahashi-Fujii A."/>
            <person name="Oshima A."/>
            <person name="Sugiyama A."/>
            <person name="Kawakami B."/>
            <person name="Suzuki Y."/>
            <person name="Sugano S."/>
            <person name="Nagahari K."/>
            <person name="Masuho Y."/>
            <person name="Nagai K."/>
            <person name="Isogai T."/>
        </authorList>
    </citation>
    <scope>NUCLEOTIDE SEQUENCE</scope>
    <source>
        <tissue evidence="4">Thymus</tissue>
    </source>
</reference>
<feature type="coiled-coil region" evidence="1">
    <location>
        <begin position="70"/>
        <end position="97"/>
    </location>
</feature>
<feature type="transmembrane region" description="Helical" evidence="2">
    <location>
        <begin position="128"/>
        <end position="146"/>
    </location>
</feature>
<keyword evidence="2" id="KW-0812">Transmembrane</keyword>
<dbReference type="EMBL" id="AK128422">
    <property type="protein sequence ID" value="BAC87433.1"/>
    <property type="molecule type" value="mRNA"/>
</dbReference>
<keyword evidence="2" id="KW-0472">Membrane</keyword>
<organism evidence="4">
    <name type="scientific">Homo sapiens</name>
    <name type="common">Human</name>
    <dbReference type="NCBI Taxonomy" id="9606"/>
    <lineage>
        <taxon>Eukaryota</taxon>
        <taxon>Metazoa</taxon>
        <taxon>Chordata</taxon>
        <taxon>Craniata</taxon>
        <taxon>Vertebrata</taxon>
        <taxon>Euteleostomi</taxon>
        <taxon>Mammalia</taxon>
        <taxon>Eutheria</taxon>
        <taxon>Euarchontoglires</taxon>
        <taxon>Primates</taxon>
        <taxon>Haplorrhini</taxon>
        <taxon>Catarrhini</taxon>
        <taxon>Hominidae</taxon>
        <taxon>Homo</taxon>
    </lineage>
</organism>
<evidence type="ECO:0000256" key="2">
    <source>
        <dbReference type="SAM" id="Phobius"/>
    </source>
</evidence>
<evidence type="ECO:0000256" key="1">
    <source>
        <dbReference type="SAM" id="Coils"/>
    </source>
</evidence>
<proteinExistence type="evidence at transcript level"/>
<sequence>MKCYHVWCLLRTTLLCIKKSIITWSVTLRLSFVFEQHDVEINKIISTTASKTETPIVSKSLSSSLDDTEVKKVMEECKRLQGEVQRLREENKQFKEEDGLRMRKTVQSNSPISALAPTGKEEGLSTRLLALVVLFFIVGVIIGKIAL</sequence>
<dbReference type="AlphaFoldDB" id="Q6ZR82"/>
<feature type="signal peptide" evidence="3">
    <location>
        <begin position="1"/>
        <end position="23"/>
    </location>
</feature>
<keyword evidence="3" id="KW-0732">Signal</keyword>
<feature type="chain" id="PRO_5004283901" evidence="3">
    <location>
        <begin position="24"/>
        <end position="147"/>
    </location>
</feature>
<protein>
    <submittedName>
        <fullName evidence="4">cDNA FLJ46565 fis, clone THYMU3040816, moderately similar to Homo sapiens VAMP (vesicle-associated membrane protein)-associated protein B and C (VAPB)</fullName>
    </submittedName>
</protein>
<dbReference type="PeptideAtlas" id="Q6ZR82"/>
<keyword evidence="1" id="KW-0175">Coiled coil</keyword>